<comment type="caution">
    <text evidence="1">The sequence shown here is derived from an EMBL/GenBank/DDBJ whole genome shotgun (WGS) entry which is preliminary data.</text>
</comment>
<reference evidence="1" key="1">
    <citation type="submission" date="2021-05" db="EMBL/GenBank/DDBJ databases">
        <authorList>
            <person name="Pan Q."/>
            <person name="Jouanno E."/>
            <person name="Zahm M."/>
            <person name="Klopp C."/>
            <person name="Cabau C."/>
            <person name="Louis A."/>
            <person name="Berthelot C."/>
            <person name="Parey E."/>
            <person name="Roest Crollius H."/>
            <person name="Montfort J."/>
            <person name="Robinson-Rechavi M."/>
            <person name="Bouchez O."/>
            <person name="Lampietro C."/>
            <person name="Lopez Roques C."/>
            <person name="Donnadieu C."/>
            <person name="Postlethwait J."/>
            <person name="Bobe J."/>
            <person name="Dillon D."/>
            <person name="Chandos A."/>
            <person name="von Hippel F."/>
            <person name="Guiguen Y."/>
        </authorList>
    </citation>
    <scope>NUCLEOTIDE SEQUENCE</scope>
    <source>
        <strain evidence="1">YG-Jan2019</strain>
    </source>
</reference>
<feature type="non-terminal residue" evidence="1">
    <location>
        <position position="1300"/>
    </location>
</feature>
<protein>
    <submittedName>
        <fullName evidence="1">Uncharacterized protein</fullName>
    </submittedName>
</protein>
<proteinExistence type="predicted"/>
<dbReference type="EMBL" id="CM055729">
    <property type="protein sequence ID" value="KAJ8015523.1"/>
    <property type="molecule type" value="Genomic_DNA"/>
</dbReference>
<evidence type="ECO:0000313" key="2">
    <source>
        <dbReference type="Proteomes" id="UP001157502"/>
    </source>
</evidence>
<name>A0ACC2HHM4_DALPE</name>
<keyword evidence="2" id="KW-1185">Reference proteome</keyword>
<accession>A0ACC2HHM4</accession>
<evidence type="ECO:0000313" key="1">
    <source>
        <dbReference type="EMBL" id="KAJ8015523.1"/>
    </source>
</evidence>
<feature type="non-terminal residue" evidence="1">
    <location>
        <position position="1"/>
    </location>
</feature>
<gene>
    <name evidence="1" type="ORF">DPEC_G00027010</name>
</gene>
<dbReference type="Proteomes" id="UP001157502">
    <property type="component" value="Chromosome 2"/>
</dbReference>
<sequence>LIKVASVLDRERISSYNLTVSVSDNGKPTARSSFASLVIFVNDINDHPPIFQEALYRVDISEDIPKGSYIKGVSATDGDSGQNANLRYSLVSGNGLGWFAIIENSGLVTSAALLDREVASEIVLNISAKDQGLQPKISYTKLIVNITDVNDQVPTFTQSTYHVSLVEHSPAGTELLVLSASDDDLGANGTIRFSFDPESTFSVQALFHLDVASGRLSTATELDREVRGEYLLHIEATDSGWPTLRSVCKVNVTLRDINDNRPVFYPVQYFANVQENEPPGSLVTIVSASDPDLGRNGTLKYTLTAGDTSKFHINSNSGKITTVVPLDREEKTAYQLEVTAADGAGLRSDTQAVVTVNVIDTQDNPPVFGQSAYSFVTFENVAVGTVIGTVSATTLDLNTNITYLITSGDQRGLFSVGAGTGQIMATSRIDREEQSFCQLKVIARGGEVTGETLVNITVKDLNDNAPRFIHAVEHVSAVENWSTGHVIFQAKAADPDEGSNGVVVYSLEQNPKGLFHIHEKHGLITLTGPLEVSTNSYQVEVLASDMGVPRLSSGLTLTVSVYDVNDNSPVFEQLSYEVVILESEPVNSRFFKVEATDKDSGLNGEMTYDIVAGNTDDVFGIFPDGLLYIKTELDREVQDRYDLVLVARDRAVESLSASVNVSVILDDVNDNRPLFNSTNYVFHFEEEQTRGSLVGRVFAVDKDFGPNSEVRYTFETPQPNFELNAITGELTSTLQLDRESLMRQRGAAVFGFTVVSSDQGLPKPLRDQAKVQVYVQDINDNAPKFTRDIYQASISESAQNMTQLLRVSASDVDENKNGLVRYHITDGNEESQFTIDGSSGQITLVGKLDYEATSSYSLKIIAVDSGAMPLSSSCMLSISVLDENDNSPSFHKSTISVDVLENMRIGELVASVTATDSDSGHNADITYSITATNNHGTFSISPNTGSVFLVKRLDFETQYFYKLNITAQDSGRPPRSSTIPVVIHVRDFNDNPPVFTPGDIFKSIPENMPFSASVMTITAHDTDADINGQLEYSIVQQTPRGGHFSIDSNTGLIYTNKEIDREFSNLFELTVKATDQAVPVESRRFALKNVTIWVTDLNDNVPTFVSQDALIADSTIVIGSILTTVEAYDPDEGSNGEVEYELVKGDTETFIVDRYSGDIRLASQLVPSRLVYSLTVAATDHGSERKTSRTGLTIILQGGDGPVFSQPKYITILKEGQPPGTNVISLDASSPRGSATKVEFFIVSVRSGGKAVGRLFTIGRHTGVIQTAAELDREQGSDLYLVDVYAIEADASQPRTQRAE</sequence>
<organism evidence="1 2">
    <name type="scientific">Dallia pectoralis</name>
    <name type="common">Alaska blackfish</name>
    <dbReference type="NCBI Taxonomy" id="75939"/>
    <lineage>
        <taxon>Eukaryota</taxon>
        <taxon>Metazoa</taxon>
        <taxon>Chordata</taxon>
        <taxon>Craniata</taxon>
        <taxon>Vertebrata</taxon>
        <taxon>Euteleostomi</taxon>
        <taxon>Actinopterygii</taxon>
        <taxon>Neopterygii</taxon>
        <taxon>Teleostei</taxon>
        <taxon>Protacanthopterygii</taxon>
        <taxon>Esociformes</taxon>
        <taxon>Umbridae</taxon>
        <taxon>Dallia</taxon>
    </lineage>
</organism>